<feature type="compositionally biased region" description="Low complexity" evidence="8">
    <location>
        <begin position="175"/>
        <end position="190"/>
    </location>
</feature>
<feature type="compositionally biased region" description="Acidic residues" evidence="8">
    <location>
        <begin position="228"/>
        <end position="237"/>
    </location>
</feature>
<feature type="domain" description="SWIM-type" evidence="9">
    <location>
        <begin position="699"/>
        <end position="733"/>
    </location>
</feature>
<keyword evidence="2" id="KW-0479">Metal-binding</keyword>
<dbReference type="SMART" id="SM00575">
    <property type="entry name" value="ZnF_PMZ"/>
    <property type="match status" value="1"/>
</dbReference>
<keyword evidence="4" id="KW-0862">Zinc</keyword>
<dbReference type="GO" id="GO:0004803">
    <property type="term" value="F:transposase activity"/>
    <property type="evidence" value="ECO:0007669"/>
    <property type="project" value="InterPro"/>
</dbReference>
<dbReference type="PROSITE" id="PS01007">
    <property type="entry name" value="TRANSPOSASE_MUTATOR"/>
    <property type="match status" value="1"/>
</dbReference>
<feature type="compositionally biased region" description="Basic and acidic residues" evidence="8">
    <location>
        <begin position="198"/>
        <end position="216"/>
    </location>
</feature>
<feature type="region of interest" description="Disordered" evidence="8">
    <location>
        <begin position="929"/>
        <end position="950"/>
    </location>
</feature>
<feature type="compositionally biased region" description="Basic and acidic residues" evidence="8">
    <location>
        <begin position="792"/>
        <end position="808"/>
    </location>
</feature>
<dbReference type="PANTHER" id="PTHR31973:SF187">
    <property type="entry name" value="MUTATOR TRANSPOSASE MUDRA PROTEIN"/>
    <property type="match status" value="1"/>
</dbReference>
<keyword evidence="6" id="KW-0233">DNA recombination</keyword>
<evidence type="ECO:0000256" key="8">
    <source>
        <dbReference type="SAM" id="MobiDB-lite"/>
    </source>
</evidence>
<evidence type="ECO:0000256" key="5">
    <source>
        <dbReference type="ARBA" id="ARBA00023125"/>
    </source>
</evidence>
<gene>
    <name evidence="10" type="ORF">Ahy_A02g008699</name>
</gene>
<evidence type="ECO:0000256" key="2">
    <source>
        <dbReference type="ARBA" id="ARBA00022723"/>
    </source>
</evidence>
<keyword evidence="11" id="KW-1185">Reference proteome</keyword>
<feature type="compositionally biased region" description="Basic and acidic residues" evidence="8">
    <location>
        <begin position="850"/>
        <end position="860"/>
    </location>
</feature>
<dbReference type="PANTHER" id="PTHR31973">
    <property type="entry name" value="POLYPROTEIN, PUTATIVE-RELATED"/>
    <property type="match status" value="1"/>
</dbReference>
<evidence type="ECO:0000256" key="3">
    <source>
        <dbReference type="ARBA" id="ARBA00022771"/>
    </source>
</evidence>
<feature type="region of interest" description="Disordered" evidence="8">
    <location>
        <begin position="844"/>
        <end position="869"/>
    </location>
</feature>
<dbReference type="GO" id="GO:0008270">
    <property type="term" value="F:zinc ion binding"/>
    <property type="evidence" value="ECO:0007669"/>
    <property type="project" value="UniProtKB-KW"/>
</dbReference>
<reference evidence="10 11" key="1">
    <citation type="submission" date="2019-01" db="EMBL/GenBank/DDBJ databases">
        <title>Sequencing of cultivated peanut Arachis hypogaea provides insights into genome evolution and oil improvement.</title>
        <authorList>
            <person name="Chen X."/>
        </authorList>
    </citation>
    <scope>NUCLEOTIDE SEQUENCE [LARGE SCALE GENOMIC DNA]</scope>
    <source>
        <strain evidence="11">cv. Fuhuasheng</strain>
        <tissue evidence="10">Leaves</tissue>
    </source>
</reference>
<comment type="caution">
    <text evidence="10">The sequence shown here is derived from an EMBL/GenBank/DDBJ whole genome shotgun (WGS) entry which is preliminary data.</text>
</comment>
<dbReference type="InterPro" id="IPR006564">
    <property type="entry name" value="Znf_PMZ"/>
</dbReference>
<dbReference type="InterPro" id="IPR058594">
    <property type="entry name" value="PB1-like_dom_pln"/>
</dbReference>
<feature type="compositionally biased region" description="Low complexity" evidence="8">
    <location>
        <begin position="933"/>
        <end position="944"/>
    </location>
</feature>
<dbReference type="Pfam" id="PF10551">
    <property type="entry name" value="MULE"/>
    <property type="match status" value="1"/>
</dbReference>
<feature type="region of interest" description="Disordered" evidence="8">
    <location>
        <begin position="894"/>
        <end position="917"/>
    </location>
</feature>
<feature type="region of interest" description="Disordered" evidence="8">
    <location>
        <begin position="777"/>
        <end position="808"/>
    </location>
</feature>
<evidence type="ECO:0000313" key="11">
    <source>
        <dbReference type="Proteomes" id="UP000289738"/>
    </source>
</evidence>
<proteinExistence type="predicted"/>
<protein>
    <recommendedName>
        <fullName evidence="9">SWIM-type domain-containing protein</fullName>
    </recommendedName>
</protein>
<keyword evidence="5" id="KW-0238">DNA-binding</keyword>
<dbReference type="PROSITE" id="PS50966">
    <property type="entry name" value="ZF_SWIM"/>
    <property type="match status" value="1"/>
</dbReference>
<name>A0A445EFQ1_ARAHY</name>
<evidence type="ECO:0000313" key="10">
    <source>
        <dbReference type="EMBL" id="RYR74083.1"/>
    </source>
</evidence>
<feature type="compositionally biased region" description="Basic residues" evidence="8">
    <location>
        <begin position="780"/>
        <end position="791"/>
    </location>
</feature>
<dbReference type="EMBL" id="SDMP01000002">
    <property type="protein sequence ID" value="RYR74083.1"/>
    <property type="molecule type" value="Genomic_DNA"/>
</dbReference>
<evidence type="ECO:0000256" key="1">
    <source>
        <dbReference type="ARBA" id="ARBA00022578"/>
    </source>
</evidence>
<evidence type="ECO:0000256" key="6">
    <source>
        <dbReference type="ARBA" id="ARBA00023172"/>
    </source>
</evidence>
<keyword evidence="3 7" id="KW-0863">Zinc-finger</keyword>
<dbReference type="Proteomes" id="UP000289738">
    <property type="component" value="Chromosome A02"/>
</dbReference>
<evidence type="ECO:0000256" key="7">
    <source>
        <dbReference type="PROSITE-ProRule" id="PRU00325"/>
    </source>
</evidence>
<dbReference type="InterPro" id="IPR018289">
    <property type="entry name" value="MULE_transposase_dom"/>
</dbReference>
<dbReference type="InterPro" id="IPR007527">
    <property type="entry name" value="Znf_SWIM"/>
</dbReference>
<dbReference type="GO" id="GO:0006313">
    <property type="term" value="P:DNA transposition"/>
    <property type="evidence" value="ECO:0007669"/>
    <property type="project" value="InterPro"/>
</dbReference>
<evidence type="ECO:0000259" key="9">
    <source>
        <dbReference type="PROSITE" id="PS50966"/>
    </source>
</evidence>
<dbReference type="GO" id="GO:0003677">
    <property type="term" value="F:DNA binding"/>
    <property type="evidence" value="ECO:0007669"/>
    <property type="project" value="UniProtKB-KW"/>
</dbReference>
<organism evidence="10 11">
    <name type="scientific">Arachis hypogaea</name>
    <name type="common">Peanut</name>
    <dbReference type="NCBI Taxonomy" id="3818"/>
    <lineage>
        <taxon>Eukaryota</taxon>
        <taxon>Viridiplantae</taxon>
        <taxon>Streptophyta</taxon>
        <taxon>Embryophyta</taxon>
        <taxon>Tracheophyta</taxon>
        <taxon>Spermatophyta</taxon>
        <taxon>Magnoliopsida</taxon>
        <taxon>eudicotyledons</taxon>
        <taxon>Gunneridae</taxon>
        <taxon>Pentapetalae</taxon>
        <taxon>rosids</taxon>
        <taxon>fabids</taxon>
        <taxon>Fabales</taxon>
        <taxon>Fabaceae</taxon>
        <taxon>Papilionoideae</taxon>
        <taxon>50 kb inversion clade</taxon>
        <taxon>dalbergioids sensu lato</taxon>
        <taxon>Dalbergieae</taxon>
        <taxon>Pterocarpus clade</taxon>
        <taxon>Arachis</taxon>
    </lineage>
</organism>
<feature type="region of interest" description="Disordered" evidence="8">
    <location>
        <begin position="148"/>
        <end position="242"/>
    </location>
</feature>
<keyword evidence="1" id="KW-0815">Transposition</keyword>
<dbReference type="Pfam" id="PF03108">
    <property type="entry name" value="DBD_Tnp_Mut"/>
    <property type="match status" value="1"/>
</dbReference>
<evidence type="ECO:0000256" key="4">
    <source>
        <dbReference type="ARBA" id="ARBA00022833"/>
    </source>
</evidence>
<dbReference type="AlphaFoldDB" id="A0A445EFQ1"/>
<sequence>MPDRLRLVFHHGGAFETDPRENFIYTSDLYDEWVGVDKDYLDVFAVTGYYKELGYDKAEACWYLEPKHVLEFGLRRLKVDQDLVDMIKHCHENNNVIHIYFEHGTSIPEIIDVMNLSEEDGAIGQKVGMEGMEEDIVEGWRKQASKETVQLNVDSSSDSYESAEDSLYKPHMPLDSLDSSSDNNDDVSSSSDRRKRKTASDKDKGKKKVVNDEDTSRPPSMDASDYEKEVDDDENEENLQLSFSDDSWKLHQTLKMKQTQLRIPSSMMLPSMEFTTRDAFKKGVRNYTLQEGRGVRYKKNDTTRCRVVCKNEDCPWMVFCSYSKPNGCWQIKTFNDDHTCERTFKNRCATRSWVTDILVKKVRKLPAFRHSEVFNYFKAKTGIQLSRTTITRALGDARKIVRGDEAAEYAKLRDYAEELLRSNPGSTVKLGVSPMPNGEGVFERFYVCLHGCKKDFVGGCRPLIGLDGAFLKTYYGGWLLCAMGQDANNHVYPIAWAIVHIENKDNWKWFLELLQEDIGDQTEHGWCFISDMQKGLIPALREVMPGAHHRFCAWHLWQNFQKQWKDSHLKSLLWKCVRAMTVQEFNGHMQSIKRVNEKAWAYLDKFPKVDNVCNNMCEVFNAATKPYRCKPVLTLLEEVRRYAMTSMARNKLKLSSHMGYLPPIQQSRLAKERHYSRYYTPMWSGDAAEVMFEVHGEPHNVVVDLGNQTCSCRSWQLSGLPCRHAIAAISVMNGRLENYVHAWLTMGSYNKTYEYHINPVRGQQLWETSEYLHCLPPVRSKPRGRPSHYARKKDQHEAPVRGSQERTATKLKRKYGKFTCGTCGDVGHTTRSCRISKKQKADEQAAAAKAAEDAADKGDTGSKGNKGEVVTEECEVGAEGGQIDTQTEVAAEGGLGAEQEPATKAVKTTKTAKKGHLRTKCERRIDKLPVKRTTSSTAATAAAAPHPTEISRETIQGASAATSEKLASFLKFVPNPGSNPPRKTV</sequence>
<dbReference type="InterPro" id="IPR004332">
    <property type="entry name" value="Transposase_MuDR"/>
</dbReference>
<accession>A0A445EFQ1</accession>
<dbReference type="Pfam" id="PF04434">
    <property type="entry name" value="SWIM"/>
    <property type="match status" value="1"/>
</dbReference>
<dbReference type="STRING" id="3818.A0A445EFQ1"/>
<dbReference type="InterPro" id="IPR001207">
    <property type="entry name" value="Transposase_mutator"/>
</dbReference>
<dbReference type="Pfam" id="PF26130">
    <property type="entry name" value="PB1-like"/>
    <property type="match status" value="1"/>
</dbReference>